<evidence type="ECO:0000313" key="1">
    <source>
        <dbReference type="EMBL" id="KEH22417.1"/>
    </source>
</evidence>
<evidence type="ECO:0000313" key="3">
    <source>
        <dbReference type="Proteomes" id="UP000002051"/>
    </source>
</evidence>
<organism evidence="1 3">
    <name type="scientific">Medicago truncatula</name>
    <name type="common">Barrel medic</name>
    <name type="synonym">Medicago tribuloides</name>
    <dbReference type="NCBI Taxonomy" id="3880"/>
    <lineage>
        <taxon>Eukaryota</taxon>
        <taxon>Viridiplantae</taxon>
        <taxon>Streptophyta</taxon>
        <taxon>Embryophyta</taxon>
        <taxon>Tracheophyta</taxon>
        <taxon>Spermatophyta</taxon>
        <taxon>Magnoliopsida</taxon>
        <taxon>eudicotyledons</taxon>
        <taxon>Gunneridae</taxon>
        <taxon>Pentapetalae</taxon>
        <taxon>rosids</taxon>
        <taxon>fabids</taxon>
        <taxon>Fabales</taxon>
        <taxon>Fabaceae</taxon>
        <taxon>Papilionoideae</taxon>
        <taxon>50 kb inversion clade</taxon>
        <taxon>NPAAA clade</taxon>
        <taxon>Hologalegina</taxon>
        <taxon>IRL clade</taxon>
        <taxon>Trifolieae</taxon>
        <taxon>Medicago</taxon>
    </lineage>
</organism>
<dbReference type="EMBL" id="CM001223">
    <property type="protein sequence ID" value="KEH22417.1"/>
    <property type="molecule type" value="Genomic_DNA"/>
</dbReference>
<protein>
    <submittedName>
        <fullName evidence="1 2">Uncharacterized protein</fullName>
    </submittedName>
</protein>
<accession>A0A072TYC5</accession>
<gene>
    <name evidence="1" type="ordered locus">MTR_7g046035</name>
</gene>
<reference evidence="1 3" key="1">
    <citation type="journal article" date="2011" name="Nature">
        <title>The Medicago genome provides insight into the evolution of rhizobial symbioses.</title>
        <authorList>
            <person name="Young N.D."/>
            <person name="Debelle F."/>
            <person name="Oldroyd G.E."/>
            <person name="Geurts R."/>
            <person name="Cannon S.B."/>
            <person name="Udvardi M.K."/>
            <person name="Benedito V.A."/>
            <person name="Mayer K.F."/>
            <person name="Gouzy J."/>
            <person name="Schoof H."/>
            <person name="Van de Peer Y."/>
            <person name="Proost S."/>
            <person name="Cook D.R."/>
            <person name="Meyers B.C."/>
            <person name="Spannagl M."/>
            <person name="Cheung F."/>
            <person name="De Mita S."/>
            <person name="Krishnakumar V."/>
            <person name="Gundlach H."/>
            <person name="Zhou S."/>
            <person name="Mudge J."/>
            <person name="Bharti A.K."/>
            <person name="Murray J.D."/>
            <person name="Naoumkina M.A."/>
            <person name="Rosen B."/>
            <person name="Silverstein K.A."/>
            <person name="Tang H."/>
            <person name="Rombauts S."/>
            <person name="Zhao P.X."/>
            <person name="Zhou P."/>
            <person name="Barbe V."/>
            <person name="Bardou P."/>
            <person name="Bechner M."/>
            <person name="Bellec A."/>
            <person name="Berger A."/>
            <person name="Berges H."/>
            <person name="Bidwell S."/>
            <person name="Bisseling T."/>
            <person name="Choisne N."/>
            <person name="Couloux A."/>
            <person name="Denny R."/>
            <person name="Deshpande S."/>
            <person name="Dai X."/>
            <person name="Doyle J.J."/>
            <person name="Dudez A.M."/>
            <person name="Farmer A.D."/>
            <person name="Fouteau S."/>
            <person name="Franken C."/>
            <person name="Gibelin C."/>
            <person name="Gish J."/>
            <person name="Goldstein S."/>
            <person name="Gonzalez A.J."/>
            <person name="Green P.J."/>
            <person name="Hallab A."/>
            <person name="Hartog M."/>
            <person name="Hua A."/>
            <person name="Humphray S.J."/>
            <person name="Jeong D.H."/>
            <person name="Jing Y."/>
            <person name="Jocker A."/>
            <person name="Kenton S.M."/>
            <person name="Kim D.J."/>
            <person name="Klee K."/>
            <person name="Lai H."/>
            <person name="Lang C."/>
            <person name="Lin S."/>
            <person name="Macmil S.L."/>
            <person name="Magdelenat G."/>
            <person name="Matthews L."/>
            <person name="McCorrison J."/>
            <person name="Monaghan E.L."/>
            <person name="Mun J.H."/>
            <person name="Najar F.Z."/>
            <person name="Nicholson C."/>
            <person name="Noirot C."/>
            <person name="O'Bleness M."/>
            <person name="Paule C.R."/>
            <person name="Poulain J."/>
            <person name="Prion F."/>
            <person name="Qin B."/>
            <person name="Qu C."/>
            <person name="Retzel E.F."/>
            <person name="Riddle C."/>
            <person name="Sallet E."/>
            <person name="Samain S."/>
            <person name="Samson N."/>
            <person name="Sanders I."/>
            <person name="Saurat O."/>
            <person name="Scarpelli C."/>
            <person name="Schiex T."/>
            <person name="Segurens B."/>
            <person name="Severin A.J."/>
            <person name="Sherrier D.J."/>
            <person name="Shi R."/>
            <person name="Sims S."/>
            <person name="Singer S.R."/>
            <person name="Sinharoy S."/>
            <person name="Sterck L."/>
            <person name="Viollet A."/>
            <person name="Wang B.B."/>
            <person name="Wang K."/>
            <person name="Wang M."/>
            <person name="Wang X."/>
            <person name="Warfsmann J."/>
            <person name="Weissenbach J."/>
            <person name="White D.D."/>
            <person name="White J.D."/>
            <person name="Wiley G.B."/>
            <person name="Wincker P."/>
            <person name="Xing Y."/>
            <person name="Yang L."/>
            <person name="Yao Z."/>
            <person name="Ying F."/>
            <person name="Zhai J."/>
            <person name="Zhou L."/>
            <person name="Zuber A."/>
            <person name="Denarie J."/>
            <person name="Dixon R.A."/>
            <person name="May G.D."/>
            <person name="Schwartz D.C."/>
            <person name="Rogers J."/>
            <person name="Quetier F."/>
            <person name="Town C.D."/>
            <person name="Roe B.A."/>
        </authorList>
    </citation>
    <scope>NUCLEOTIDE SEQUENCE [LARGE SCALE GENOMIC DNA]</scope>
    <source>
        <strain evidence="1">A17</strain>
        <strain evidence="2 3">cv. Jemalong A17</strain>
    </source>
</reference>
<name>A0A072TYC5_MEDTR</name>
<dbReference type="HOGENOM" id="CLU_2041546_0_0_1"/>
<keyword evidence="3" id="KW-1185">Reference proteome</keyword>
<proteinExistence type="predicted"/>
<dbReference type="EnsemblPlants" id="KEH22417">
    <property type="protein sequence ID" value="KEH22417"/>
    <property type="gene ID" value="MTR_7g046035"/>
</dbReference>
<evidence type="ECO:0000313" key="2">
    <source>
        <dbReference type="EnsemblPlants" id="KEH22417"/>
    </source>
</evidence>
<dbReference type="Proteomes" id="UP000002051">
    <property type="component" value="Unassembled WGS sequence"/>
</dbReference>
<dbReference type="AlphaFoldDB" id="A0A072TYC5"/>
<reference evidence="2" key="3">
    <citation type="submission" date="2015-04" db="UniProtKB">
        <authorList>
            <consortium name="EnsemblPlants"/>
        </authorList>
    </citation>
    <scope>IDENTIFICATION</scope>
    <source>
        <strain evidence="2">cv. Jemalong A17</strain>
    </source>
</reference>
<sequence length="121" mass="14287">MSEDEDEESEETLDKISRMLGHLTRRSCKQKYQEYCPEDDFHLQRRARNRLKQISNKKVRPHEFQERNFVPKKALSFQPDSRGKWTPNYESPCALTLVPTNGDKLALPMNANAVKKYFVKK</sequence>
<reference evidence="1 3" key="2">
    <citation type="journal article" date="2014" name="BMC Genomics">
        <title>An improved genome release (version Mt4.0) for the model legume Medicago truncatula.</title>
        <authorList>
            <person name="Tang H."/>
            <person name="Krishnakumar V."/>
            <person name="Bidwell S."/>
            <person name="Rosen B."/>
            <person name="Chan A."/>
            <person name="Zhou S."/>
            <person name="Gentzbittel L."/>
            <person name="Childs K.L."/>
            <person name="Yandell M."/>
            <person name="Gundlach H."/>
            <person name="Mayer K.F."/>
            <person name="Schwartz D.C."/>
            <person name="Town C.D."/>
        </authorList>
    </citation>
    <scope>GENOME REANNOTATION</scope>
    <source>
        <strain evidence="1">A17</strain>
        <strain evidence="2 3">cv. Jemalong A17</strain>
    </source>
</reference>